<dbReference type="InterPro" id="IPR001041">
    <property type="entry name" value="2Fe-2S_ferredoxin-type"/>
</dbReference>
<comment type="caution">
    <text evidence="2">The sequence shown here is derived from an EMBL/GenBank/DDBJ whole genome shotgun (WGS) entry which is preliminary data.</text>
</comment>
<feature type="domain" description="2Fe-2S ferredoxin-type" evidence="1">
    <location>
        <begin position="3"/>
        <end position="87"/>
    </location>
</feature>
<accession>A0ABX1JU13</accession>
<dbReference type="InterPro" id="IPR012675">
    <property type="entry name" value="Beta-grasp_dom_sf"/>
</dbReference>
<keyword evidence="3" id="KW-1185">Reference proteome</keyword>
<dbReference type="EMBL" id="JAAZSR010000318">
    <property type="protein sequence ID" value="NKX51829.1"/>
    <property type="molecule type" value="Genomic_DNA"/>
</dbReference>
<organism evidence="2 3">
    <name type="scientific">Arthrobacter deserti</name>
    <dbReference type="NCBI Taxonomy" id="1742687"/>
    <lineage>
        <taxon>Bacteria</taxon>
        <taxon>Bacillati</taxon>
        <taxon>Actinomycetota</taxon>
        <taxon>Actinomycetes</taxon>
        <taxon>Micrococcales</taxon>
        <taxon>Micrococcaceae</taxon>
        <taxon>Arthrobacter</taxon>
    </lineage>
</organism>
<dbReference type="InterPro" id="IPR052353">
    <property type="entry name" value="Benzoxazolinone_Detox_Enz"/>
</dbReference>
<dbReference type="PANTHER" id="PTHR30212">
    <property type="entry name" value="PROTEIN YIIM"/>
    <property type="match status" value="1"/>
</dbReference>
<dbReference type="CDD" id="cd00207">
    <property type="entry name" value="fer2"/>
    <property type="match status" value="1"/>
</dbReference>
<dbReference type="SUPFAM" id="SSF54292">
    <property type="entry name" value="2Fe-2S ferredoxin-like"/>
    <property type="match status" value="1"/>
</dbReference>
<dbReference type="InterPro" id="IPR036010">
    <property type="entry name" value="2Fe-2S_ferredoxin-like_sf"/>
</dbReference>
<evidence type="ECO:0000259" key="1">
    <source>
        <dbReference type="PROSITE" id="PS51085"/>
    </source>
</evidence>
<protein>
    <submittedName>
        <fullName evidence="2">2Fe-2S iron-sulfur cluster binding domain-containing protein</fullName>
    </submittedName>
</protein>
<dbReference type="Gene3D" id="3.10.20.30">
    <property type="match status" value="1"/>
</dbReference>
<proteinExistence type="predicted"/>
<name>A0ABX1JU13_9MICC</name>
<evidence type="ECO:0000313" key="3">
    <source>
        <dbReference type="Proteomes" id="UP000523795"/>
    </source>
</evidence>
<sequence>EPFRMRIASAGRVLDVPAGASALDVLERAGVYVPRMCRQGICGECRVEVSSGEVIHRDIYLDDAEKQSNTAMMCCVSRAAGEVVLDV</sequence>
<feature type="non-terminal residue" evidence="2">
    <location>
        <position position="1"/>
    </location>
</feature>
<reference evidence="2 3" key="1">
    <citation type="submission" date="2020-04" db="EMBL/GenBank/DDBJ databases">
        <authorList>
            <person name="Liu S."/>
        </authorList>
    </citation>
    <scope>NUCLEOTIDE SEQUENCE [LARGE SCALE GENOMIC DNA]</scope>
    <source>
        <strain evidence="2 3">CGMCC 1.15091</strain>
    </source>
</reference>
<dbReference type="Pfam" id="PF00111">
    <property type="entry name" value="Fer2"/>
    <property type="match status" value="1"/>
</dbReference>
<dbReference type="PANTHER" id="PTHR30212:SF2">
    <property type="entry name" value="PROTEIN YIIM"/>
    <property type="match status" value="1"/>
</dbReference>
<gene>
    <name evidence="2" type="ORF">HER39_14895</name>
</gene>
<dbReference type="PROSITE" id="PS51085">
    <property type="entry name" value="2FE2S_FER_2"/>
    <property type="match status" value="1"/>
</dbReference>
<dbReference type="Proteomes" id="UP000523795">
    <property type="component" value="Unassembled WGS sequence"/>
</dbReference>
<evidence type="ECO:0000313" key="2">
    <source>
        <dbReference type="EMBL" id="NKX51829.1"/>
    </source>
</evidence>